<dbReference type="AlphaFoldDB" id="A0AA38C661"/>
<feature type="compositionally biased region" description="Polar residues" evidence="1">
    <location>
        <begin position="74"/>
        <end position="87"/>
    </location>
</feature>
<sequence length="87" mass="9129">MNGLIYLGVDFITSSLGNAPPRSKQQPKGKGKGKEGESSSTQEEAPESPPSASQERVVIPESLEEEAAEDVPIGTSTQDVATTITIE</sequence>
<protein>
    <submittedName>
        <fullName evidence="2">Uncharacterized protein</fullName>
    </submittedName>
</protein>
<feature type="region of interest" description="Disordered" evidence="1">
    <location>
        <begin position="10"/>
        <end position="87"/>
    </location>
</feature>
<keyword evidence="3" id="KW-1185">Reference proteome</keyword>
<dbReference type="EMBL" id="JAHRHJ020001121">
    <property type="protein sequence ID" value="KAH9293458.1"/>
    <property type="molecule type" value="Genomic_DNA"/>
</dbReference>
<evidence type="ECO:0000313" key="2">
    <source>
        <dbReference type="EMBL" id="KAH9293458.1"/>
    </source>
</evidence>
<proteinExistence type="predicted"/>
<dbReference type="Proteomes" id="UP000824469">
    <property type="component" value="Unassembled WGS sequence"/>
</dbReference>
<comment type="caution">
    <text evidence="2">The sequence shown here is derived from an EMBL/GenBank/DDBJ whole genome shotgun (WGS) entry which is preliminary data.</text>
</comment>
<name>A0AA38C661_TAXCH</name>
<organism evidence="2 3">
    <name type="scientific">Taxus chinensis</name>
    <name type="common">Chinese yew</name>
    <name type="synonym">Taxus wallichiana var. chinensis</name>
    <dbReference type="NCBI Taxonomy" id="29808"/>
    <lineage>
        <taxon>Eukaryota</taxon>
        <taxon>Viridiplantae</taxon>
        <taxon>Streptophyta</taxon>
        <taxon>Embryophyta</taxon>
        <taxon>Tracheophyta</taxon>
        <taxon>Spermatophyta</taxon>
        <taxon>Pinopsida</taxon>
        <taxon>Pinidae</taxon>
        <taxon>Conifers II</taxon>
        <taxon>Cupressales</taxon>
        <taxon>Taxaceae</taxon>
        <taxon>Taxus</taxon>
    </lineage>
</organism>
<reference evidence="2 3" key="1">
    <citation type="journal article" date="2021" name="Nat. Plants">
        <title>The Taxus genome provides insights into paclitaxel biosynthesis.</title>
        <authorList>
            <person name="Xiong X."/>
            <person name="Gou J."/>
            <person name="Liao Q."/>
            <person name="Li Y."/>
            <person name="Zhou Q."/>
            <person name="Bi G."/>
            <person name="Li C."/>
            <person name="Du R."/>
            <person name="Wang X."/>
            <person name="Sun T."/>
            <person name="Guo L."/>
            <person name="Liang H."/>
            <person name="Lu P."/>
            <person name="Wu Y."/>
            <person name="Zhang Z."/>
            <person name="Ro D.K."/>
            <person name="Shang Y."/>
            <person name="Huang S."/>
            <person name="Yan J."/>
        </authorList>
    </citation>
    <scope>NUCLEOTIDE SEQUENCE [LARGE SCALE GENOMIC DNA]</scope>
    <source>
        <strain evidence="2">Ta-2019</strain>
    </source>
</reference>
<feature type="non-terminal residue" evidence="2">
    <location>
        <position position="87"/>
    </location>
</feature>
<gene>
    <name evidence="2" type="ORF">KI387_041343</name>
</gene>
<evidence type="ECO:0000256" key="1">
    <source>
        <dbReference type="SAM" id="MobiDB-lite"/>
    </source>
</evidence>
<evidence type="ECO:0000313" key="3">
    <source>
        <dbReference type="Proteomes" id="UP000824469"/>
    </source>
</evidence>
<accession>A0AA38C661</accession>